<dbReference type="Gene3D" id="3.40.50.2000">
    <property type="entry name" value="Glycogen Phosphorylase B"/>
    <property type="match status" value="2"/>
</dbReference>
<comment type="similarity">
    <text evidence="1 7">Belongs to the glycosyltransferase group 1 family. MshA subfamily.</text>
</comment>
<dbReference type="GO" id="GO:0000287">
    <property type="term" value="F:magnesium ion binding"/>
    <property type="evidence" value="ECO:0007669"/>
    <property type="project" value="UniProtKB-UniRule"/>
</dbReference>
<keyword evidence="4 7" id="KW-0479">Metal-binding</keyword>
<feature type="binding site" evidence="7">
    <location>
        <position position="22"/>
    </location>
    <ligand>
        <name>1D-myo-inositol 3-phosphate</name>
        <dbReference type="ChEBI" id="CHEBI:58401"/>
    </ligand>
</feature>
<evidence type="ECO:0000256" key="2">
    <source>
        <dbReference type="ARBA" id="ARBA00022676"/>
    </source>
</evidence>
<dbReference type="NCBIfam" id="TIGR03449">
    <property type="entry name" value="mycothiol_MshA"/>
    <property type="match status" value="1"/>
</dbReference>
<sequence>MPSASPHVRGPLIRRVALLSMHTSPLAQPGTGDAGGMNVFVLQTARQLARRGIEVEIFTRATESSRDPLEEEEPGVRVRHILAGPLEGLNKYDLPQELCSFAHGVMQVEARHGAGYFDLIHSHYWLSGQVGRIASQLWQVPLVHTFHTVAAVKNASLAEGDTPEPQNRLVAEHKIAASATRLTANTPAEKQELVDMLGARAQRIDVIPPGADLSLFSPGGPGATEVARRELGLPLEDQIIAFVGRIQRLKAPDVLIDATAELLRRHPDRHLTVVIVGGPSGSGLDAPTVLQEQVARLGIEAHVKFFRPMPPEKLVQVFRAADVVAVPSHNESFGLVALEAQACGTPVVATNVGGLPLAVDDGVSGLLVDGHDPLHWADVLGRVLDDDALRFALAVAASRHAANFSWSRTGSKLVDCYRRARDNYYGPSLS</sequence>
<dbReference type="GO" id="GO:0008375">
    <property type="term" value="F:acetylglucosaminyltransferase activity"/>
    <property type="evidence" value="ECO:0007669"/>
    <property type="project" value="UniProtKB-UniRule"/>
</dbReference>
<feature type="binding site" evidence="7">
    <location>
        <position position="345"/>
    </location>
    <ligand>
        <name>Mg(2+)</name>
        <dbReference type="ChEBI" id="CHEBI:18420"/>
    </ligand>
</feature>
<evidence type="ECO:0000256" key="4">
    <source>
        <dbReference type="ARBA" id="ARBA00022723"/>
    </source>
</evidence>
<protein>
    <recommendedName>
        <fullName evidence="7">D-inositol-3-phosphate glycosyltransferase</fullName>
        <ecNumber evidence="7">2.4.1.250</ecNumber>
    </recommendedName>
    <alternativeName>
        <fullName evidence="7">N-acetylglucosamine-inositol-phosphate N-acetylglucosaminyltransferase</fullName>
        <shortName evidence="7">GlcNAc-Ins-P N-acetylglucosaminyltransferase</shortName>
    </alternativeName>
</protein>
<accession>A0A2W5K2V4</accession>
<comment type="catalytic activity">
    <reaction evidence="6 7">
        <text>1D-myo-inositol 3-phosphate + UDP-N-acetyl-alpha-D-glucosamine = 1D-myo-inositol 2-acetamido-2-deoxy-alpha-D-glucopyranoside 3-phosphate + UDP + H(+)</text>
        <dbReference type="Rhea" id="RHEA:26188"/>
        <dbReference type="ChEBI" id="CHEBI:15378"/>
        <dbReference type="ChEBI" id="CHEBI:57705"/>
        <dbReference type="ChEBI" id="CHEBI:58223"/>
        <dbReference type="ChEBI" id="CHEBI:58401"/>
        <dbReference type="ChEBI" id="CHEBI:58892"/>
        <dbReference type="EC" id="2.4.1.250"/>
    </reaction>
</comment>
<dbReference type="HAMAP" id="MF_01695">
    <property type="entry name" value="MshA"/>
    <property type="match status" value="1"/>
</dbReference>
<feature type="binding site" evidence="7">
    <location>
        <position position="168"/>
    </location>
    <ligand>
        <name>1D-myo-inositol 3-phosphate</name>
        <dbReference type="ChEBI" id="CHEBI:58401"/>
    </ligand>
</feature>
<dbReference type="GO" id="GO:0010125">
    <property type="term" value="P:mycothiol biosynthetic process"/>
    <property type="evidence" value="ECO:0007669"/>
    <property type="project" value="UniProtKB-UniRule"/>
</dbReference>
<evidence type="ECO:0000256" key="7">
    <source>
        <dbReference type="HAMAP-Rule" id="MF_01695"/>
    </source>
</evidence>
<evidence type="ECO:0000259" key="9">
    <source>
        <dbReference type="Pfam" id="PF13579"/>
    </source>
</evidence>
<dbReference type="SUPFAM" id="SSF53756">
    <property type="entry name" value="UDP-Glycosyltransferase/glycogen phosphorylase"/>
    <property type="match status" value="1"/>
</dbReference>
<feature type="binding site" evidence="7">
    <location>
        <position position="124"/>
    </location>
    <ligand>
        <name>1D-myo-inositol 3-phosphate</name>
        <dbReference type="ChEBI" id="CHEBI:58401"/>
    </ligand>
</feature>
<evidence type="ECO:0000256" key="5">
    <source>
        <dbReference type="ARBA" id="ARBA00022842"/>
    </source>
</evidence>
<dbReference type="PANTHER" id="PTHR12526:SF510">
    <property type="entry name" value="D-INOSITOL 3-PHOSPHATE GLYCOSYLTRANSFERASE"/>
    <property type="match status" value="1"/>
</dbReference>
<name>A0A2W5K2V4_9ACTN</name>
<evidence type="ECO:0000313" key="11">
    <source>
        <dbReference type="Proteomes" id="UP000248606"/>
    </source>
</evidence>
<dbReference type="InterPro" id="IPR028098">
    <property type="entry name" value="Glyco_trans_4-like_N"/>
</dbReference>
<feature type="domain" description="Glycosyltransferase subfamily 4-like N-terminal" evidence="9">
    <location>
        <begin position="35"/>
        <end position="210"/>
    </location>
</feature>
<dbReference type="InterPro" id="IPR017814">
    <property type="entry name" value="Mycothiol_biosynthesis_MshA"/>
</dbReference>
<keyword evidence="5 7" id="KW-0460">Magnesium</keyword>
<dbReference type="RefSeq" id="WP_303678776.1">
    <property type="nucleotide sequence ID" value="NZ_CAKZIO010000004.1"/>
</dbReference>
<feature type="domain" description="Glycosyl transferase family 1" evidence="8">
    <location>
        <begin position="226"/>
        <end position="393"/>
    </location>
</feature>
<feature type="binding site" evidence="7">
    <location>
        <begin position="33"/>
        <end position="38"/>
    </location>
    <ligand>
        <name>1D-myo-inositol 3-phosphate</name>
        <dbReference type="ChEBI" id="CHEBI:58401"/>
    </ligand>
</feature>
<feature type="binding site" evidence="7">
    <location>
        <position position="321"/>
    </location>
    <ligand>
        <name>Mg(2+)</name>
        <dbReference type="ChEBI" id="CHEBI:18420"/>
    </ligand>
</feature>
<evidence type="ECO:0000259" key="8">
    <source>
        <dbReference type="Pfam" id="PF00534"/>
    </source>
</evidence>
<proteinExistence type="inferred from homology"/>
<feature type="binding site" evidence="7">
    <location>
        <position position="36"/>
    </location>
    <ligand>
        <name>UDP-N-acetyl-alpha-D-glucosamine</name>
        <dbReference type="ChEBI" id="CHEBI:57705"/>
    </ligand>
</feature>
<evidence type="ECO:0000256" key="3">
    <source>
        <dbReference type="ARBA" id="ARBA00022679"/>
    </source>
</evidence>
<keyword evidence="3 7" id="KW-0808">Transferase</keyword>
<feature type="binding site" evidence="7">
    <location>
        <position position="309"/>
    </location>
    <ligand>
        <name>UDP-N-acetyl-alpha-D-glucosamine</name>
        <dbReference type="ChEBI" id="CHEBI:57705"/>
    </ligand>
</feature>
<feature type="binding site" evidence="7">
    <location>
        <position position="245"/>
    </location>
    <ligand>
        <name>UDP-N-acetyl-alpha-D-glucosamine</name>
        <dbReference type="ChEBI" id="CHEBI:57705"/>
    </ligand>
</feature>
<dbReference type="EMBL" id="QFOZ01000004">
    <property type="protein sequence ID" value="PZP89136.1"/>
    <property type="molecule type" value="Genomic_DNA"/>
</dbReference>
<dbReference type="Pfam" id="PF00534">
    <property type="entry name" value="Glycos_transf_1"/>
    <property type="match status" value="1"/>
</dbReference>
<feature type="binding site" evidence="7">
    <location>
        <position position="318"/>
    </location>
    <ligand>
        <name>Mg(2+)</name>
        <dbReference type="ChEBI" id="CHEBI:18420"/>
    </ligand>
</feature>
<dbReference type="Pfam" id="PF13579">
    <property type="entry name" value="Glyco_trans_4_4"/>
    <property type="match status" value="1"/>
</dbReference>
<comment type="subunit">
    <text evidence="7">Homodimer.</text>
</comment>
<reference evidence="10 11" key="1">
    <citation type="submission" date="2017-08" db="EMBL/GenBank/DDBJ databases">
        <title>Infants hospitalized years apart are colonized by the same room-sourced microbial strains.</title>
        <authorList>
            <person name="Brooks B."/>
            <person name="Olm M.R."/>
            <person name="Firek B.A."/>
            <person name="Baker R."/>
            <person name="Thomas B.C."/>
            <person name="Morowitz M.J."/>
            <person name="Banfield J.F."/>
        </authorList>
    </citation>
    <scope>NUCLEOTIDE SEQUENCE [LARGE SCALE GENOMIC DNA]</scope>
    <source>
        <strain evidence="10">S2_006_000_R1_57</strain>
    </source>
</reference>
<feature type="binding site" evidence="7">
    <location>
        <position position="319"/>
    </location>
    <ligand>
        <name>Mg(2+)</name>
        <dbReference type="ChEBI" id="CHEBI:18420"/>
    </ligand>
</feature>
<evidence type="ECO:0000256" key="6">
    <source>
        <dbReference type="ARBA" id="ARBA00048131"/>
    </source>
</evidence>
<organism evidence="10 11">
    <name type="scientific">Lawsonella clevelandensis</name>
    <dbReference type="NCBI Taxonomy" id="1528099"/>
    <lineage>
        <taxon>Bacteria</taxon>
        <taxon>Bacillati</taxon>
        <taxon>Actinomycetota</taxon>
        <taxon>Actinomycetes</taxon>
        <taxon>Mycobacteriales</taxon>
        <taxon>Lawsonellaceae</taxon>
        <taxon>Lawsonella</taxon>
    </lineage>
</organism>
<dbReference type="InterPro" id="IPR001296">
    <property type="entry name" value="Glyco_trans_1"/>
</dbReference>
<feature type="binding site" evidence="7">
    <location>
        <position position="339"/>
    </location>
    <ligand>
        <name>UDP-N-acetyl-alpha-D-glucosamine</name>
        <dbReference type="ChEBI" id="CHEBI:57705"/>
    </ligand>
</feature>
<feature type="binding site" evidence="7">
    <location>
        <position position="250"/>
    </location>
    <ligand>
        <name>UDP-N-acetyl-alpha-D-glucosamine</name>
        <dbReference type="ChEBI" id="CHEBI:57705"/>
    </ligand>
</feature>
<evidence type="ECO:0000256" key="1">
    <source>
        <dbReference type="ARBA" id="ARBA00008449"/>
    </source>
</evidence>
<gene>
    <name evidence="7 10" type="primary">mshA</name>
    <name evidence="10" type="ORF">DI579_04400</name>
</gene>
<evidence type="ECO:0000313" key="10">
    <source>
        <dbReference type="EMBL" id="PZP89136.1"/>
    </source>
</evidence>
<comment type="function">
    <text evidence="7">Catalyzes the transfer of a N-acetyl-glucosamine moiety to 1D-myo-inositol 3-phosphate to produce 1D-myo-inositol 2-acetamido-2-deoxy-glucopyranoside 3-phosphate in the mycothiol biosynthesis pathway.</text>
</comment>
<feature type="binding site" evidence="7">
    <location>
        <position position="148"/>
    </location>
    <ligand>
        <name>1D-myo-inositol 3-phosphate</name>
        <dbReference type="ChEBI" id="CHEBI:58401"/>
    </ligand>
</feature>
<feature type="binding site" evidence="7">
    <location>
        <position position="91"/>
    </location>
    <ligand>
        <name>1D-myo-inositol 3-phosphate</name>
        <dbReference type="ChEBI" id="CHEBI:58401"/>
    </ligand>
</feature>
<keyword evidence="2 7" id="KW-0328">Glycosyltransferase</keyword>
<dbReference type="EC" id="2.4.1.250" evidence="7"/>
<feature type="binding site" evidence="7">
    <location>
        <position position="331"/>
    </location>
    <ligand>
        <name>UDP-N-acetyl-alpha-D-glucosamine</name>
        <dbReference type="ChEBI" id="CHEBI:57705"/>
    </ligand>
</feature>
<feature type="binding site" evidence="7">
    <location>
        <begin position="28"/>
        <end position="29"/>
    </location>
    <ligand>
        <name>UDP-N-acetyl-alpha-D-glucosamine</name>
        <dbReference type="ChEBI" id="CHEBI:57705"/>
    </ligand>
</feature>
<dbReference type="PANTHER" id="PTHR12526">
    <property type="entry name" value="GLYCOSYLTRANSFERASE"/>
    <property type="match status" value="1"/>
</dbReference>
<dbReference type="GO" id="GO:0102710">
    <property type="term" value="F:D-inositol-3-phosphate glycosyltransferase activity"/>
    <property type="evidence" value="ECO:0007669"/>
    <property type="project" value="UniProtKB-EC"/>
</dbReference>
<comment type="caution">
    <text evidence="10">The sequence shown here is derived from an EMBL/GenBank/DDBJ whole genome shotgun (WGS) entry which is preliminary data.</text>
</comment>
<dbReference type="AlphaFoldDB" id="A0A2W5K2V4"/>
<dbReference type="Proteomes" id="UP000248606">
    <property type="component" value="Unassembled WGS sequence"/>
</dbReference>